<name>A0A840WZ32_9RHOB</name>
<dbReference type="AlphaFoldDB" id="A0A840WZ32"/>
<feature type="domain" description="DUF4167" evidence="2">
    <location>
        <begin position="2"/>
        <end position="58"/>
    </location>
</feature>
<evidence type="ECO:0000259" key="2">
    <source>
        <dbReference type="Pfam" id="PF13763"/>
    </source>
</evidence>
<gene>
    <name evidence="3" type="ORF">FHS89_000941</name>
</gene>
<sequence length="145" mass="15974">MFDSAGPEGKVRGTPQQVIEKYQSLARDAQLSSDRVAAENFLQHAEHYVRMLAEANAQLEAQNAARREQQEREAEARAAEAAKRGEDETAAPAEEARTEAASDLVDTPEEQQQPKRPRQRSRRNGPKKVEAEGADEQPAAQPAAE</sequence>
<organism evidence="3 4">
    <name type="scientific">Rubricella aquisinus</name>
    <dbReference type="NCBI Taxonomy" id="2028108"/>
    <lineage>
        <taxon>Bacteria</taxon>
        <taxon>Pseudomonadati</taxon>
        <taxon>Pseudomonadota</taxon>
        <taxon>Alphaproteobacteria</taxon>
        <taxon>Rhodobacterales</taxon>
        <taxon>Paracoccaceae</taxon>
        <taxon>Rubricella</taxon>
    </lineage>
</organism>
<evidence type="ECO:0000313" key="4">
    <source>
        <dbReference type="Proteomes" id="UP000553766"/>
    </source>
</evidence>
<feature type="region of interest" description="Disordered" evidence="1">
    <location>
        <begin position="60"/>
        <end position="145"/>
    </location>
</feature>
<dbReference type="EMBL" id="JACIJS010000002">
    <property type="protein sequence ID" value="MBB5514935.1"/>
    <property type="molecule type" value="Genomic_DNA"/>
</dbReference>
<dbReference type="InterPro" id="IPR025430">
    <property type="entry name" value="DUF4167"/>
</dbReference>
<feature type="compositionally biased region" description="Basic residues" evidence="1">
    <location>
        <begin position="115"/>
        <end position="126"/>
    </location>
</feature>
<proteinExistence type="predicted"/>
<reference evidence="3 4" key="1">
    <citation type="submission" date="2020-08" db="EMBL/GenBank/DDBJ databases">
        <title>Genomic Encyclopedia of Type Strains, Phase IV (KMG-IV): sequencing the most valuable type-strain genomes for metagenomic binning, comparative biology and taxonomic classification.</title>
        <authorList>
            <person name="Goeker M."/>
        </authorList>
    </citation>
    <scope>NUCLEOTIDE SEQUENCE [LARGE SCALE GENOMIC DNA]</scope>
    <source>
        <strain evidence="3 4">DSM 103377</strain>
    </source>
</reference>
<feature type="compositionally biased region" description="Basic and acidic residues" evidence="1">
    <location>
        <begin position="65"/>
        <end position="87"/>
    </location>
</feature>
<keyword evidence="4" id="KW-1185">Reference proteome</keyword>
<protein>
    <submittedName>
        <fullName evidence="3">SRNA-binding protein</fullName>
    </submittedName>
</protein>
<feature type="compositionally biased region" description="Low complexity" evidence="1">
    <location>
        <begin position="136"/>
        <end position="145"/>
    </location>
</feature>
<dbReference type="Pfam" id="PF13763">
    <property type="entry name" value="DUF4167"/>
    <property type="match status" value="1"/>
</dbReference>
<evidence type="ECO:0000256" key="1">
    <source>
        <dbReference type="SAM" id="MobiDB-lite"/>
    </source>
</evidence>
<evidence type="ECO:0000313" key="3">
    <source>
        <dbReference type="EMBL" id="MBB5514935.1"/>
    </source>
</evidence>
<comment type="caution">
    <text evidence="3">The sequence shown here is derived from an EMBL/GenBank/DDBJ whole genome shotgun (WGS) entry which is preliminary data.</text>
</comment>
<accession>A0A840WZ32</accession>
<dbReference type="Proteomes" id="UP000553766">
    <property type="component" value="Unassembled WGS sequence"/>
</dbReference>